<dbReference type="GO" id="GO:0005345">
    <property type="term" value="F:purine nucleobase transmembrane transporter activity"/>
    <property type="evidence" value="ECO:0007669"/>
    <property type="project" value="UniProtKB-UniRule"/>
</dbReference>
<evidence type="ECO:0000313" key="8">
    <source>
        <dbReference type="EMBL" id="CAA3023015.1"/>
    </source>
</evidence>
<evidence type="ECO:0000256" key="4">
    <source>
        <dbReference type="ARBA" id="ARBA00022692"/>
    </source>
</evidence>
<gene>
    <name evidence="8" type="ORF">OLEA9_A035617</name>
</gene>
<organism evidence="8 9">
    <name type="scientific">Olea europaea subsp. europaea</name>
    <dbReference type="NCBI Taxonomy" id="158383"/>
    <lineage>
        <taxon>Eukaryota</taxon>
        <taxon>Viridiplantae</taxon>
        <taxon>Streptophyta</taxon>
        <taxon>Embryophyta</taxon>
        <taxon>Tracheophyta</taxon>
        <taxon>Spermatophyta</taxon>
        <taxon>Magnoliopsida</taxon>
        <taxon>eudicotyledons</taxon>
        <taxon>Gunneridae</taxon>
        <taxon>Pentapetalae</taxon>
        <taxon>asterids</taxon>
        <taxon>lamiids</taxon>
        <taxon>Lamiales</taxon>
        <taxon>Oleaceae</taxon>
        <taxon>Oleeae</taxon>
        <taxon>Olea</taxon>
    </lineage>
</organism>
<dbReference type="PANTHER" id="PTHR31376">
    <property type="entry name" value="OS09G0467300 PROTEIN-RELATED"/>
    <property type="match status" value="1"/>
</dbReference>
<feature type="transmembrane region" description="Helical" evidence="7">
    <location>
        <begin position="294"/>
        <end position="314"/>
    </location>
</feature>
<evidence type="ECO:0000256" key="3">
    <source>
        <dbReference type="ARBA" id="ARBA00022448"/>
    </source>
</evidence>
<proteinExistence type="inferred from homology"/>
<name>A0A8S0UUY4_OLEEU</name>
<comment type="similarity">
    <text evidence="2 7">Belongs to the purine permeases (TC 2.A.7.14) family.</text>
</comment>
<dbReference type="OrthoDB" id="1907510at2759"/>
<feature type="transmembrane region" description="Helical" evidence="7">
    <location>
        <begin position="188"/>
        <end position="212"/>
    </location>
</feature>
<feature type="transmembrane region" description="Helical" evidence="7">
    <location>
        <begin position="89"/>
        <end position="113"/>
    </location>
</feature>
<feature type="transmembrane region" description="Helical" evidence="7">
    <location>
        <begin position="218"/>
        <end position="238"/>
    </location>
</feature>
<dbReference type="PANTHER" id="PTHR31376:SF16">
    <property type="entry name" value="PURINE PERMEASE-RELATED"/>
    <property type="match status" value="1"/>
</dbReference>
<keyword evidence="5 7" id="KW-1133">Transmembrane helix</keyword>
<evidence type="ECO:0000256" key="7">
    <source>
        <dbReference type="RuleBase" id="RU368015"/>
    </source>
</evidence>
<dbReference type="Pfam" id="PF16913">
    <property type="entry name" value="PUNUT"/>
    <property type="match status" value="1"/>
</dbReference>
<keyword evidence="4 7" id="KW-0812">Transmembrane</keyword>
<evidence type="ECO:0000313" key="9">
    <source>
        <dbReference type="Proteomes" id="UP000594638"/>
    </source>
</evidence>
<protein>
    <recommendedName>
        <fullName evidence="7">Probable purine permease</fullName>
    </recommendedName>
</protein>
<keyword evidence="9" id="KW-1185">Reference proteome</keyword>
<evidence type="ECO:0000256" key="6">
    <source>
        <dbReference type="ARBA" id="ARBA00023136"/>
    </source>
</evidence>
<dbReference type="AlphaFoldDB" id="A0A8S0UUY4"/>
<keyword evidence="6 7" id="KW-0472">Membrane</keyword>
<accession>A0A8S0UUY4</accession>
<evidence type="ECO:0000256" key="2">
    <source>
        <dbReference type="ARBA" id="ARBA00006213"/>
    </source>
</evidence>
<comment type="caution">
    <text evidence="7">Lacks conserved residue(s) required for the propagation of feature annotation.</text>
</comment>
<evidence type="ECO:0000256" key="1">
    <source>
        <dbReference type="ARBA" id="ARBA00004141"/>
    </source>
</evidence>
<dbReference type="Gramene" id="OE9A035617T1">
    <property type="protein sequence ID" value="OE9A035617C1"/>
    <property type="gene ID" value="OE9A035617"/>
</dbReference>
<feature type="transmembrane region" description="Helical" evidence="7">
    <location>
        <begin position="48"/>
        <end position="69"/>
    </location>
</feature>
<dbReference type="InterPro" id="IPR030182">
    <property type="entry name" value="PUP_plant"/>
</dbReference>
<evidence type="ECO:0000256" key="5">
    <source>
        <dbReference type="ARBA" id="ARBA00022989"/>
    </source>
</evidence>
<dbReference type="EMBL" id="CACTIH010009081">
    <property type="protein sequence ID" value="CAA3023015.1"/>
    <property type="molecule type" value="Genomic_DNA"/>
</dbReference>
<dbReference type="GO" id="GO:0015211">
    <property type="term" value="F:purine nucleoside transmembrane transporter activity"/>
    <property type="evidence" value="ECO:0007669"/>
    <property type="project" value="UniProtKB-UniRule"/>
</dbReference>
<dbReference type="InterPro" id="IPR037185">
    <property type="entry name" value="EmrE-like"/>
</dbReference>
<reference evidence="8 9" key="1">
    <citation type="submission" date="2019-12" db="EMBL/GenBank/DDBJ databases">
        <authorList>
            <person name="Alioto T."/>
            <person name="Alioto T."/>
            <person name="Gomez Garrido J."/>
        </authorList>
    </citation>
    <scope>NUCLEOTIDE SEQUENCE [LARGE SCALE GENOMIC DNA]</scope>
</reference>
<dbReference type="GO" id="GO:0016020">
    <property type="term" value="C:membrane"/>
    <property type="evidence" value="ECO:0007669"/>
    <property type="project" value="UniProtKB-SubCell"/>
</dbReference>
<comment type="caution">
    <text evidence="8">The sequence shown here is derived from an EMBL/GenBank/DDBJ whole genome shotgun (WGS) entry which is preliminary data.</text>
</comment>
<sequence>MDAIEEVEIPTRGLFICHFPSLDLIFSRKSLFGCFLNGHPSLPKAKDFIVAAIFLDLKYLLLFLVSLSVKESNSDDPSQRQQLPAKKHLGWWLRIFLYTVFLLAGQSTATLLGRLYYDKGGNSKWMATLVQSAGFPILIPLLLFFPRSSASAEASESAAATITSLLLLYLFFGLLLAGDNMMYSYGLLYLPVSTYSLVCATQLAFNALFSFLLNSQKFTALTFNSLVLVTISATLLAVHPDSADSTTQASKSKYIIGFLCTLGASATYSLYLSLLELSFKKIIKRETFDAVLDMQIYPSLVATCASIVGLFASGEWINLRAEMKGFQKVIDRACNPDWSSSDKRSYTIRCRLTSVWPSNLLETMLTLKWVSVAPLSLTAAWPACWYDTSSTSNKAASSAASFVLILLARDSKARDAICTHCVGFQISSYQWRKFPSPFCFTAIVYFNKKIRF</sequence>
<feature type="transmembrane region" description="Helical" evidence="7">
    <location>
        <begin position="157"/>
        <end position="176"/>
    </location>
</feature>
<dbReference type="SUPFAM" id="SSF103481">
    <property type="entry name" value="Multidrug resistance efflux transporter EmrE"/>
    <property type="match status" value="1"/>
</dbReference>
<dbReference type="Proteomes" id="UP000594638">
    <property type="component" value="Unassembled WGS sequence"/>
</dbReference>
<feature type="transmembrane region" description="Helical" evidence="7">
    <location>
        <begin position="254"/>
        <end position="274"/>
    </location>
</feature>
<keyword evidence="3 7" id="KW-0813">Transport</keyword>
<feature type="transmembrane region" description="Helical" evidence="7">
    <location>
        <begin position="125"/>
        <end position="145"/>
    </location>
</feature>
<comment type="subcellular location">
    <subcellularLocation>
        <location evidence="1 7">Membrane</location>
        <topology evidence="1 7">Multi-pass membrane protein</topology>
    </subcellularLocation>
</comment>